<sequence>MFRHIITTTNRPTYITNAALRLKHFPSQPNTPQESRKSSTLDRIRGEINADKERLQWRKPIGERPGDWNSKLKAFEDSEQTSDYIIMMQKPINLSPSALKEWWRKRNERVEKHMQKYVQERHEILGPELAAAHFILYRGGAVKFLHERGWMRANEDGEFNLPNKYHPAYKVEGLRCDNMTLYYEGIENLRNLQEMKFLSFHNVHTFDDWCLDRVSSSGFPKLEVLDISNTSCTVNGLSCLYRIPTLKLLIVNDPKETLEFELACSMLQEVIPNLKIVDAASIHDL</sequence>
<dbReference type="Gene3D" id="3.80.10.10">
    <property type="entry name" value="Ribonuclease Inhibitor"/>
    <property type="match status" value="1"/>
</dbReference>
<dbReference type="EMBL" id="GAKP01002774">
    <property type="protein sequence ID" value="JAC56178.1"/>
    <property type="molecule type" value="Transcribed_RNA"/>
</dbReference>
<dbReference type="OrthoDB" id="1708588at2759"/>
<name>A0A034WR05_BACDO</name>
<dbReference type="SUPFAM" id="SSF52047">
    <property type="entry name" value="RNI-like"/>
    <property type="match status" value="1"/>
</dbReference>
<evidence type="ECO:0000313" key="1">
    <source>
        <dbReference type="EMBL" id="JAC56178.1"/>
    </source>
</evidence>
<accession>A0A034WR05</accession>
<organism evidence="1">
    <name type="scientific">Bactrocera dorsalis</name>
    <name type="common">Oriental fruit fly</name>
    <name type="synonym">Dacus dorsalis</name>
    <dbReference type="NCBI Taxonomy" id="27457"/>
    <lineage>
        <taxon>Eukaryota</taxon>
        <taxon>Metazoa</taxon>
        <taxon>Ecdysozoa</taxon>
        <taxon>Arthropoda</taxon>
        <taxon>Hexapoda</taxon>
        <taxon>Insecta</taxon>
        <taxon>Pterygota</taxon>
        <taxon>Neoptera</taxon>
        <taxon>Endopterygota</taxon>
        <taxon>Diptera</taxon>
        <taxon>Brachycera</taxon>
        <taxon>Muscomorpha</taxon>
        <taxon>Tephritoidea</taxon>
        <taxon>Tephritidae</taxon>
        <taxon>Bactrocera</taxon>
        <taxon>Bactrocera</taxon>
    </lineage>
</organism>
<reference evidence="1" key="1">
    <citation type="journal article" date="2014" name="BMC Genomics">
        <title>Characterizing the developmental transcriptome of the oriental fruit fly, Bactrocera dorsalis (Diptera: Tephritidae) through comparative genomic analysis with Drosophila melanogaster utilizing modENCODE datasets.</title>
        <authorList>
            <person name="Geib S.M."/>
            <person name="Calla B."/>
            <person name="Hall B."/>
            <person name="Hou S."/>
            <person name="Manoukis N.C."/>
        </authorList>
    </citation>
    <scope>NUCLEOTIDE SEQUENCE</scope>
    <source>
        <strain evidence="1">Punador</strain>
    </source>
</reference>
<dbReference type="InterPro" id="IPR032675">
    <property type="entry name" value="LRR_dom_sf"/>
</dbReference>
<proteinExistence type="predicted"/>
<dbReference type="AlphaFoldDB" id="A0A034WR05"/>
<protein>
    <submittedName>
        <fullName evidence="1">ATP synthase subunit s-like protein</fullName>
    </submittedName>
</protein>
<gene>
    <name evidence="1" type="primary">AT5SL</name>
</gene>